<keyword evidence="2" id="KW-1185">Reference proteome</keyword>
<dbReference type="eggNOG" id="ENOG5032KBI">
    <property type="taxonomic scope" value="Bacteria"/>
</dbReference>
<organism evidence="1 2">
    <name type="scientific">Sphingobium ummariense RL-3</name>
    <dbReference type="NCBI Taxonomy" id="1346791"/>
    <lineage>
        <taxon>Bacteria</taxon>
        <taxon>Pseudomonadati</taxon>
        <taxon>Pseudomonadota</taxon>
        <taxon>Alphaproteobacteria</taxon>
        <taxon>Sphingomonadales</taxon>
        <taxon>Sphingomonadaceae</taxon>
        <taxon>Sphingobium</taxon>
    </lineage>
</organism>
<dbReference type="OrthoDB" id="7190399at2"/>
<comment type="caution">
    <text evidence="1">The sequence shown here is derived from an EMBL/GenBank/DDBJ whole genome shotgun (WGS) entry which is preliminary data.</text>
</comment>
<protein>
    <submittedName>
        <fullName evidence="1">Uncharacterized protein</fullName>
    </submittedName>
</protein>
<dbReference type="RefSeq" id="WP_021316734.1">
    <property type="nucleotide sequence ID" value="NZ_AUWY01000039.1"/>
</dbReference>
<accession>T0J612</accession>
<reference evidence="1 2" key="1">
    <citation type="journal article" date="2013" name="Genome Announc.">
        <title>Draft Genome Sequence of Sphingobium ummariense Strain RL-3, a Hexachlorocyclohexane-Degrading Bacterium.</title>
        <authorList>
            <person name="Kohli P."/>
            <person name="Dua A."/>
            <person name="Sangwan N."/>
            <person name="Oldach P."/>
            <person name="Khurana J.P."/>
            <person name="Lal R."/>
        </authorList>
    </citation>
    <scope>NUCLEOTIDE SEQUENCE [LARGE SCALE GENOMIC DNA]</scope>
    <source>
        <strain evidence="1 2">RL-3</strain>
    </source>
</reference>
<dbReference type="PATRIC" id="fig|1346791.3.peg.755"/>
<dbReference type="AlphaFoldDB" id="T0J612"/>
<proteinExistence type="predicted"/>
<name>T0J612_9SPHN</name>
<dbReference type="STRING" id="1346791.M529_03915"/>
<evidence type="ECO:0000313" key="1">
    <source>
        <dbReference type="EMBL" id="EQB33421.1"/>
    </source>
</evidence>
<evidence type="ECO:0000313" key="2">
    <source>
        <dbReference type="Proteomes" id="UP000015523"/>
    </source>
</evidence>
<sequence>MSDSLDSRQAPVGQAFIDPMVIEQMKRLATGRTDEALNDRFGISYNTWRKLIAGHPVRRSLAQRITDRVSHIAMIEGHPGR</sequence>
<dbReference type="EMBL" id="AUWY01000039">
    <property type="protein sequence ID" value="EQB33421.1"/>
    <property type="molecule type" value="Genomic_DNA"/>
</dbReference>
<gene>
    <name evidence="1" type="ORF">M529_03915</name>
</gene>
<dbReference type="Proteomes" id="UP000015523">
    <property type="component" value="Unassembled WGS sequence"/>
</dbReference>